<evidence type="ECO:0000313" key="3">
    <source>
        <dbReference type="Proteomes" id="UP000298493"/>
    </source>
</evidence>
<dbReference type="Proteomes" id="UP000298493">
    <property type="component" value="Unassembled WGS sequence"/>
</dbReference>
<protein>
    <submittedName>
        <fullName evidence="2">DUF1763-domain-containing protein</fullName>
    </submittedName>
</protein>
<sequence length="164" mass="18738">MHRTPPKFTSLASTLQKLNSPPPSPSSILTKPTTPSQTQLEILHAYRHLLRTSLHAVQYSAPARYVILSRLRLSFRSSTPSSFEPARIANTLQFLRNAGETTGMEHKVLKNLLHVWYWEPAQWNTRSKLMGARKEGQRLVMVGAYEGFYWGLRMLNESMGLCIR</sequence>
<evidence type="ECO:0000313" key="2">
    <source>
        <dbReference type="EMBL" id="TID25954.1"/>
    </source>
</evidence>
<reference evidence="2 3" key="1">
    <citation type="submission" date="2019-04" db="EMBL/GenBank/DDBJ databases">
        <title>High contiguity whole genome sequence and gene annotation resource for two Venturia nashicola isolates.</title>
        <authorList>
            <person name="Prokchorchik M."/>
            <person name="Won K."/>
            <person name="Lee Y."/>
            <person name="Choi E.D."/>
            <person name="Segonzac C."/>
            <person name="Sohn K.H."/>
        </authorList>
    </citation>
    <scope>NUCLEOTIDE SEQUENCE [LARGE SCALE GENOMIC DNA]</scope>
    <source>
        <strain evidence="2 3">PRI2</strain>
    </source>
</reference>
<dbReference type="STRING" id="86259.A0A4Z1PT09"/>
<feature type="region of interest" description="Disordered" evidence="1">
    <location>
        <begin position="15"/>
        <end position="34"/>
    </location>
</feature>
<organism evidence="2 3">
    <name type="scientific">Venturia nashicola</name>
    <dbReference type="NCBI Taxonomy" id="86259"/>
    <lineage>
        <taxon>Eukaryota</taxon>
        <taxon>Fungi</taxon>
        <taxon>Dikarya</taxon>
        <taxon>Ascomycota</taxon>
        <taxon>Pezizomycotina</taxon>
        <taxon>Dothideomycetes</taxon>
        <taxon>Pleosporomycetidae</taxon>
        <taxon>Venturiales</taxon>
        <taxon>Venturiaceae</taxon>
        <taxon>Venturia</taxon>
    </lineage>
</organism>
<name>A0A4Z1PT09_9PEZI</name>
<accession>A0A4Z1PT09</accession>
<proteinExistence type="predicted"/>
<dbReference type="AlphaFoldDB" id="A0A4Z1PT09"/>
<gene>
    <name evidence="2" type="ORF">E6O75_ATG03817</name>
</gene>
<evidence type="ECO:0000256" key="1">
    <source>
        <dbReference type="SAM" id="MobiDB-lite"/>
    </source>
</evidence>
<dbReference type="EMBL" id="SNSC02000003">
    <property type="protein sequence ID" value="TID25954.1"/>
    <property type="molecule type" value="Genomic_DNA"/>
</dbReference>
<comment type="caution">
    <text evidence="2">The sequence shown here is derived from an EMBL/GenBank/DDBJ whole genome shotgun (WGS) entry which is preliminary data.</text>
</comment>
<keyword evidence="3" id="KW-1185">Reference proteome</keyword>